<name>A0A915JTP3_ROMCU</name>
<dbReference type="AlphaFoldDB" id="A0A915JTP3"/>
<keyword evidence="1" id="KW-1185">Reference proteome</keyword>
<protein>
    <submittedName>
        <fullName evidence="2">Uncharacterized protein</fullName>
    </submittedName>
</protein>
<dbReference type="WBParaSite" id="nRc.2.0.1.t29187-RA">
    <property type="protein sequence ID" value="nRc.2.0.1.t29187-RA"/>
    <property type="gene ID" value="nRc.2.0.1.g29187"/>
</dbReference>
<organism evidence="1 2">
    <name type="scientific">Romanomermis culicivorax</name>
    <name type="common">Nematode worm</name>
    <dbReference type="NCBI Taxonomy" id="13658"/>
    <lineage>
        <taxon>Eukaryota</taxon>
        <taxon>Metazoa</taxon>
        <taxon>Ecdysozoa</taxon>
        <taxon>Nematoda</taxon>
        <taxon>Enoplea</taxon>
        <taxon>Dorylaimia</taxon>
        <taxon>Mermithida</taxon>
        <taxon>Mermithoidea</taxon>
        <taxon>Mermithidae</taxon>
        <taxon>Romanomermis</taxon>
    </lineage>
</organism>
<evidence type="ECO:0000313" key="2">
    <source>
        <dbReference type="WBParaSite" id="nRc.2.0.1.t29187-RA"/>
    </source>
</evidence>
<evidence type="ECO:0000313" key="1">
    <source>
        <dbReference type="Proteomes" id="UP000887565"/>
    </source>
</evidence>
<reference evidence="2" key="1">
    <citation type="submission" date="2022-11" db="UniProtKB">
        <authorList>
            <consortium name="WormBaseParasite"/>
        </authorList>
    </citation>
    <scope>IDENTIFICATION</scope>
</reference>
<dbReference type="Proteomes" id="UP000887565">
    <property type="component" value="Unplaced"/>
</dbReference>
<proteinExistence type="predicted"/>
<accession>A0A915JTP3</accession>
<sequence length="90" mass="10189">MDKRDEGYEHMSVNHSLNFKDLGSGVHTNGIKSSWHAAKSSMSSAGWVKHHIAGNLARYMFNRRCRELKMDATLEFFRLAGQLHNATLPS</sequence>